<feature type="compositionally biased region" description="Low complexity" evidence="1">
    <location>
        <begin position="82"/>
        <end position="110"/>
    </location>
</feature>
<evidence type="ECO:0000313" key="3">
    <source>
        <dbReference type="Proteomes" id="UP000324222"/>
    </source>
</evidence>
<dbReference type="AlphaFoldDB" id="A0A5B7KF45"/>
<evidence type="ECO:0000313" key="2">
    <source>
        <dbReference type="EMBL" id="MPD03838.1"/>
    </source>
</evidence>
<keyword evidence="3" id="KW-1185">Reference proteome</keyword>
<dbReference type="EMBL" id="VSRR010138173">
    <property type="protein sequence ID" value="MPD03838.1"/>
    <property type="molecule type" value="Genomic_DNA"/>
</dbReference>
<accession>A0A5B7KF45</accession>
<feature type="region of interest" description="Disordered" evidence="1">
    <location>
        <begin position="41"/>
        <end position="112"/>
    </location>
</feature>
<sequence>MKDEYQWTHYICTSINSDEADTGTLLYSYVSQRKTAQRGILLQRDTNCKNERRRKRRRTRTQETTTLNFNKRRSGHVGRNTSSSSYSSSSSSSSVSSSSFSVSSSSSSSSCDATNILADTHTVLPEDRSELAP</sequence>
<dbReference type="Proteomes" id="UP000324222">
    <property type="component" value="Unassembled WGS sequence"/>
</dbReference>
<comment type="caution">
    <text evidence="2">The sequence shown here is derived from an EMBL/GenBank/DDBJ whole genome shotgun (WGS) entry which is preliminary data.</text>
</comment>
<organism evidence="2 3">
    <name type="scientific">Portunus trituberculatus</name>
    <name type="common">Swimming crab</name>
    <name type="synonym">Neptunus trituberculatus</name>
    <dbReference type="NCBI Taxonomy" id="210409"/>
    <lineage>
        <taxon>Eukaryota</taxon>
        <taxon>Metazoa</taxon>
        <taxon>Ecdysozoa</taxon>
        <taxon>Arthropoda</taxon>
        <taxon>Crustacea</taxon>
        <taxon>Multicrustacea</taxon>
        <taxon>Malacostraca</taxon>
        <taxon>Eumalacostraca</taxon>
        <taxon>Eucarida</taxon>
        <taxon>Decapoda</taxon>
        <taxon>Pleocyemata</taxon>
        <taxon>Brachyura</taxon>
        <taxon>Eubrachyura</taxon>
        <taxon>Portunoidea</taxon>
        <taxon>Portunidae</taxon>
        <taxon>Portuninae</taxon>
        <taxon>Portunus</taxon>
    </lineage>
</organism>
<proteinExistence type="predicted"/>
<name>A0A5B7KF45_PORTR</name>
<reference evidence="2 3" key="1">
    <citation type="submission" date="2019-05" db="EMBL/GenBank/DDBJ databases">
        <title>Another draft genome of Portunus trituberculatus and its Hox gene families provides insights of decapod evolution.</title>
        <authorList>
            <person name="Jeong J.-H."/>
            <person name="Song I."/>
            <person name="Kim S."/>
            <person name="Choi T."/>
            <person name="Kim D."/>
            <person name="Ryu S."/>
            <person name="Kim W."/>
        </authorList>
    </citation>
    <scope>NUCLEOTIDE SEQUENCE [LARGE SCALE GENOMIC DNA]</scope>
    <source>
        <tissue evidence="2">Muscle</tissue>
    </source>
</reference>
<evidence type="ECO:0000256" key="1">
    <source>
        <dbReference type="SAM" id="MobiDB-lite"/>
    </source>
</evidence>
<protein>
    <submittedName>
        <fullName evidence="2">Uncharacterized protein</fullName>
    </submittedName>
</protein>
<gene>
    <name evidence="2" type="ORF">E2C01_099493</name>
</gene>